<dbReference type="Gene3D" id="1.10.10.2690">
    <property type="match status" value="1"/>
</dbReference>
<dbReference type="Pfam" id="PF03333">
    <property type="entry name" value="PapB"/>
    <property type="match status" value="1"/>
</dbReference>
<keyword evidence="1" id="KW-0805">Transcription regulation</keyword>
<proteinExistence type="predicted"/>
<evidence type="ECO:0000256" key="1">
    <source>
        <dbReference type="ARBA" id="ARBA00023015"/>
    </source>
</evidence>
<dbReference type="InterPro" id="IPR053721">
    <property type="entry name" value="Fimbrial_Adhesin_Reg"/>
</dbReference>
<reference evidence="3 4" key="1">
    <citation type="submission" date="2018-08" db="EMBL/GenBank/DDBJ databases">
        <title>Recombination of ecologically and evolutionarily significant loci maintains genetic cohesion in the Pseudomonas syringae species complex.</title>
        <authorList>
            <person name="Dillon M."/>
            <person name="Thakur S."/>
            <person name="Almeida R.N.D."/>
            <person name="Weir B.S."/>
            <person name="Guttman D.S."/>
        </authorList>
    </citation>
    <scope>NUCLEOTIDE SEQUENCE [LARGE SCALE GENOMIC DNA]</scope>
    <source>
        <strain evidence="3 4">ICMP 4330</strain>
    </source>
</reference>
<dbReference type="EMBL" id="RBQG01000316">
    <property type="protein sequence ID" value="RMP07111.1"/>
    <property type="molecule type" value="Genomic_DNA"/>
</dbReference>
<organism evidence="3 4">
    <name type="scientific">Pseudomonas syringae pv. delphinii</name>
    <dbReference type="NCBI Taxonomy" id="192088"/>
    <lineage>
        <taxon>Bacteria</taxon>
        <taxon>Pseudomonadati</taxon>
        <taxon>Pseudomonadota</taxon>
        <taxon>Gammaproteobacteria</taxon>
        <taxon>Pseudomonadales</taxon>
        <taxon>Pseudomonadaceae</taxon>
        <taxon>Pseudomonas</taxon>
    </lineage>
</organism>
<name>A0A3M4AJM0_9PSED</name>
<dbReference type="AlphaFoldDB" id="A0A3M4AJM0"/>
<evidence type="ECO:0000256" key="2">
    <source>
        <dbReference type="ARBA" id="ARBA00023163"/>
    </source>
</evidence>
<evidence type="ECO:0000313" key="4">
    <source>
        <dbReference type="Proteomes" id="UP000267908"/>
    </source>
</evidence>
<evidence type="ECO:0000313" key="3">
    <source>
        <dbReference type="EMBL" id="RMP07111.1"/>
    </source>
</evidence>
<protein>
    <submittedName>
        <fullName evidence="3">Na-translocating proteinH-quinone reductase subunit C</fullName>
    </submittedName>
</protein>
<dbReference type="Proteomes" id="UP000267908">
    <property type="component" value="Unassembled WGS sequence"/>
</dbReference>
<comment type="caution">
    <text evidence="3">The sequence shown here is derived from an EMBL/GenBank/DDBJ whole genome shotgun (WGS) entry which is preliminary data.</text>
</comment>
<keyword evidence="2" id="KW-0804">Transcription</keyword>
<sequence>MAVKFLFHCLSGVSMSQLKESGLIPGKVTSQHFDVLLSFTGIRGEMLEAALRAHFVDGLSQRDAIQQTGVNQSLLSRKAAALQVMSGRLEDASRYYR</sequence>
<gene>
    <name evidence="3" type="ORF">ALQ28_101301</name>
</gene>
<dbReference type="InterPro" id="IPR004356">
    <property type="entry name" value="Adhesin_operon_reg_prot"/>
</dbReference>
<accession>A0A3M4AJM0</accession>
<dbReference type="GO" id="GO:0006355">
    <property type="term" value="P:regulation of DNA-templated transcription"/>
    <property type="evidence" value="ECO:0007669"/>
    <property type="project" value="InterPro"/>
</dbReference>